<dbReference type="Proteomes" id="UP000007129">
    <property type="component" value="Unassembled WGS sequence"/>
</dbReference>
<dbReference type="HOGENOM" id="CLU_2278002_0_0_1"/>
<comment type="caution">
    <text evidence="3">The sequence shown here is derived from an EMBL/GenBank/DDBJ whole genome shotgun (WGS) entry which is preliminary data.</text>
</comment>
<feature type="compositionally biased region" description="Basic and acidic residues" evidence="1">
    <location>
        <begin position="9"/>
        <end position="18"/>
    </location>
</feature>
<evidence type="ECO:0000313" key="3">
    <source>
        <dbReference type="EMBL" id="EKG15735.1"/>
    </source>
</evidence>
<dbReference type="EMBL" id="AHHD01000293">
    <property type="protein sequence ID" value="EKG15735.1"/>
    <property type="molecule type" value="Genomic_DNA"/>
</dbReference>
<accession>K2SFY8</accession>
<reference evidence="3 4" key="1">
    <citation type="journal article" date="2012" name="BMC Genomics">
        <title>Tools to kill: Genome of one of the most destructive plant pathogenic fungi Macrophomina phaseolina.</title>
        <authorList>
            <person name="Islam M.S."/>
            <person name="Haque M.S."/>
            <person name="Islam M.M."/>
            <person name="Emdad E.M."/>
            <person name="Halim A."/>
            <person name="Hossen Q.M.M."/>
            <person name="Hossain M.Z."/>
            <person name="Ahmed B."/>
            <person name="Rahim S."/>
            <person name="Rahman M.S."/>
            <person name="Alam M.M."/>
            <person name="Hou S."/>
            <person name="Wan X."/>
            <person name="Saito J.A."/>
            <person name="Alam M."/>
        </authorList>
    </citation>
    <scope>NUCLEOTIDE SEQUENCE [LARGE SCALE GENOMIC DNA]</scope>
    <source>
        <strain evidence="3 4">MS6</strain>
    </source>
</reference>
<keyword evidence="2" id="KW-1133">Transmembrane helix</keyword>
<name>K2SFY8_MACPH</name>
<evidence type="ECO:0000313" key="4">
    <source>
        <dbReference type="Proteomes" id="UP000007129"/>
    </source>
</evidence>
<keyword evidence="2" id="KW-0472">Membrane</keyword>
<sequence>MEGNIGGLRAERVKRSEAKLGASSNLTSHHPQHSSHLVTTTRAGNNVHLATRFILGLGLIAWGAIGLYTTDTTEKAFNMVPTEEDKKKLDQSIPKIRVVDKE</sequence>
<evidence type="ECO:0000256" key="2">
    <source>
        <dbReference type="SAM" id="Phobius"/>
    </source>
</evidence>
<dbReference type="eggNOG" id="ENOG502SDW6">
    <property type="taxonomic scope" value="Eukaryota"/>
</dbReference>
<dbReference type="STRING" id="1126212.K2SFY8"/>
<proteinExistence type="predicted"/>
<evidence type="ECO:0000256" key="1">
    <source>
        <dbReference type="SAM" id="MobiDB-lite"/>
    </source>
</evidence>
<feature type="transmembrane region" description="Helical" evidence="2">
    <location>
        <begin position="49"/>
        <end position="69"/>
    </location>
</feature>
<feature type="compositionally biased region" description="Polar residues" evidence="1">
    <location>
        <begin position="22"/>
        <end position="39"/>
    </location>
</feature>
<organism evidence="3 4">
    <name type="scientific">Macrophomina phaseolina (strain MS6)</name>
    <name type="common">Charcoal rot fungus</name>
    <dbReference type="NCBI Taxonomy" id="1126212"/>
    <lineage>
        <taxon>Eukaryota</taxon>
        <taxon>Fungi</taxon>
        <taxon>Dikarya</taxon>
        <taxon>Ascomycota</taxon>
        <taxon>Pezizomycotina</taxon>
        <taxon>Dothideomycetes</taxon>
        <taxon>Dothideomycetes incertae sedis</taxon>
        <taxon>Botryosphaeriales</taxon>
        <taxon>Botryosphaeriaceae</taxon>
        <taxon>Macrophomina</taxon>
    </lineage>
</organism>
<dbReference type="AlphaFoldDB" id="K2SFY8"/>
<dbReference type="OrthoDB" id="2555959at2759"/>
<gene>
    <name evidence="3" type="ORF">MPH_07170</name>
</gene>
<dbReference type="InParanoid" id="K2SFY8"/>
<protein>
    <submittedName>
        <fullName evidence="3">Formate/nitrite transporter</fullName>
    </submittedName>
</protein>
<feature type="region of interest" description="Disordered" evidence="1">
    <location>
        <begin position="1"/>
        <end position="39"/>
    </location>
</feature>
<keyword evidence="2" id="KW-0812">Transmembrane</keyword>
<dbReference type="VEuPathDB" id="FungiDB:MPH_07170"/>